<evidence type="ECO:0000313" key="5">
    <source>
        <dbReference type="Proteomes" id="UP001217918"/>
    </source>
</evidence>
<keyword evidence="2" id="KW-0732">Signal</keyword>
<reference evidence="4" key="1">
    <citation type="journal article" date="2023" name="Mol. Plant Microbe Interact.">
        <title>Elucidating the Obligate Nature and Biological Capacity of an Invasive Fungal Corn Pathogen.</title>
        <authorList>
            <person name="MacCready J.S."/>
            <person name="Roggenkamp E.M."/>
            <person name="Gdanetz K."/>
            <person name="Chilvers M.I."/>
        </authorList>
    </citation>
    <scope>NUCLEOTIDE SEQUENCE</scope>
    <source>
        <strain evidence="4">PM02</strain>
    </source>
</reference>
<evidence type="ECO:0000256" key="1">
    <source>
        <dbReference type="SAM" id="MobiDB-lite"/>
    </source>
</evidence>
<gene>
    <name evidence="4" type="ORF">P8C59_002878</name>
</gene>
<evidence type="ECO:0000313" key="4">
    <source>
        <dbReference type="EMBL" id="KAK2068224.1"/>
    </source>
</evidence>
<organism evidence="4 5">
    <name type="scientific">Phyllachora maydis</name>
    <dbReference type="NCBI Taxonomy" id="1825666"/>
    <lineage>
        <taxon>Eukaryota</taxon>
        <taxon>Fungi</taxon>
        <taxon>Dikarya</taxon>
        <taxon>Ascomycota</taxon>
        <taxon>Pezizomycotina</taxon>
        <taxon>Sordariomycetes</taxon>
        <taxon>Sordariomycetidae</taxon>
        <taxon>Phyllachorales</taxon>
        <taxon>Phyllachoraceae</taxon>
        <taxon>Phyllachora</taxon>
    </lineage>
</organism>
<accession>A0AAD9HZ32</accession>
<dbReference type="InterPro" id="IPR055915">
    <property type="entry name" value="DUF7492"/>
</dbReference>
<feature type="chain" id="PRO_5042202180" description="DUF7492 domain-containing protein" evidence="2">
    <location>
        <begin position="18"/>
        <end position="447"/>
    </location>
</feature>
<dbReference type="AlphaFoldDB" id="A0AAD9HZ32"/>
<keyword evidence="5" id="KW-1185">Reference proteome</keyword>
<proteinExistence type="predicted"/>
<evidence type="ECO:0000259" key="3">
    <source>
        <dbReference type="Pfam" id="PF24320"/>
    </source>
</evidence>
<protein>
    <recommendedName>
        <fullName evidence="3">DUF7492 domain-containing protein</fullName>
    </recommendedName>
</protein>
<comment type="caution">
    <text evidence="4">The sequence shown here is derived from an EMBL/GenBank/DDBJ whole genome shotgun (WGS) entry which is preliminary data.</text>
</comment>
<evidence type="ECO:0000256" key="2">
    <source>
        <dbReference type="SAM" id="SignalP"/>
    </source>
</evidence>
<sequence length="447" mass="46701">MTAAAAALLALAPLAAAHSWVEQTMRIAANGTMVGTPGFARGQVPRGSGVDENSLTGLIPPNGRPTGNAILATDKLARPVQQTVSYSPTFPMLSAAPADFIALQYQENGHVTLPANQANKPRNRGTVYVYGTTHNDLSQVNLVDIHLKWNKAGTGGDGKGVLLATRNYDDGQCYQINSGPISTARQASYKKKPTDPMGANLWCQSDVQIPANAKVGSTYTMIWVWDWPTMSQPNVQVSPPYIKGFGQPVKSGDPTIALSEYYVSVVDFKVVDPCAAELGAVKGPTCASGSSKAATVQGDAVDYIKFAKQTDWGMAAVREQLLNPFMVNVEGSSIATEDATLIPPASGYDQEAPAVAAPAANAGAPTSLAPASTSSTHAAGALPTSDLGSPYEVDPATEGLRLTNGGVVTQYVPQTTVTVTVTAGAAATAPSKKGRWLRRGLRMVDLD</sequence>
<dbReference type="Pfam" id="PF24320">
    <property type="entry name" value="DUF7492"/>
    <property type="match status" value="1"/>
</dbReference>
<feature type="compositionally biased region" description="Low complexity" evidence="1">
    <location>
        <begin position="353"/>
        <end position="382"/>
    </location>
</feature>
<feature type="domain" description="DUF7492" evidence="3">
    <location>
        <begin position="16"/>
        <end position="233"/>
    </location>
</feature>
<feature type="signal peptide" evidence="2">
    <location>
        <begin position="1"/>
        <end position="17"/>
    </location>
</feature>
<dbReference type="EMBL" id="JAQQPM010000002">
    <property type="protein sequence ID" value="KAK2068224.1"/>
    <property type="molecule type" value="Genomic_DNA"/>
</dbReference>
<dbReference type="Proteomes" id="UP001217918">
    <property type="component" value="Unassembled WGS sequence"/>
</dbReference>
<name>A0AAD9HZ32_9PEZI</name>
<feature type="region of interest" description="Disordered" evidence="1">
    <location>
        <begin position="353"/>
        <end position="392"/>
    </location>
</feature>